<dbReference type="Proteomes" id="UP000614047">
    <property type="component" value="Unassembled WGS sequence"/>
</dbReference>
<dbReference type="Gene3D" id="3.30.460.10">
    <property type="entry name" value="Beta Polymerase, domain 2"/>
    <property type="match status" value="1"/>
</dbReference>
<reference evidence="1" key="1">
    <citation type="submission" date="2020-11" db="EMBL/GenBank/DDBJ databases">
        <title>Sequencing the genomes of 1000 actinobacteria strains.</title>
        <authorList>
            <person name="Klenk H.-P."/>
        </authorList>
    </citation>
    <scope>NUCLEOTIDE SEQUENCE</scope>
    <source>
        <strain evidence="1">DSM 43175</strain>
    </source>
</reference>
<accession>A0A931GMM1</accession>
<dbReference type="CDD" id="cd05403">
    <property type="entry name" value="NT_KNTase_like"/>
    <property type="match status" value="1"/>
</dbReference>
<evidence type="ECO:0000313" key="2">
    <source>
        <dbReference type="Proteomes" id="UP000614047"/>
    </source>
</evidence>
<keyword evidence="2" id="KW-1185">Reference proteome</keyword>
<protein>
    <submittedName>
        <fullName evidence="1">Nucleotidyltransferase</fullName>
    </submittedName>
</protein>
<dbReference type="RefSeq" id="WP_197014937.1">
    <property type="nucleotide sequence ID" value="NZ_BAABES010000009.1"/>
</dbReference>
<name>A0A931GMM1_9ACTN</name>
<dbReference type="SUPFAM" id="SSF81301">
    <property type="entry name" value="Nucleotidyltransferase"/>
    <property type="match status" value="1"/>
</dbReference>
<evidence type="ECO:0000313" key="1">
    <source>
        <dbReference type="EMBL" id="MBG6092807.1"/>
    </source>
</evidence>
<organism evidence="1 2">
    <name type="scientific">Actinomadura viridis</name>
    <dbReference type="NCBI Taxonomy" id="58110"/>
    <lineage>
        <taxon>Bacteria</taxon>
        <taxon>Bacillati</taxon>
        <taxon>Actinomycetota</taxon>
        <taxon>Actinomycetes</taxon>
        <taxon>Streptosporangiales</taxon>
        <taxon>Thermomonosporaceae</taxon>
        <taxon>Actinomadura</taxon>
    </lineage>
</organism>
<gene>
    <name evidence="1" type="ORF">IW256_006920</name>
</gene>
<dbReference type="InterPro" id="IPR043519">
    <property type="entry name" value="NT_sf"/>
</dbReference>
<comment type="caution">
    <text evidence="1">The sequence shown here is derived from an EMBL/GenBank/DDBJ whole genome shotgun (WGS) entry which is preliminary data.</text>
</comment>
<dbReference type="AlphaFoldDB" id="A0A931GMM1"/>
<proteinExistence type="predicted"/>
<sequence length="260" mass="28412">MKRDDVVGALLRMDVRPSILEDFPALPADVEGLLIYGSQARRDAVPGSDLDVLALVTAQRPSTDSGYVHVSYYTREQLSTGIGTLFGAHLKRDAKIVWDKHGHLTRAVGDMGQVDTKRLLARAWSMSGLFTSLERDLPKYLSGLLRQARYLLRSCLYAQAIADGAPCFSVRELAVRHGDPYLARLLASRQPGEATAADLEQCLSRLHGIIGEFPPSEHGSLEATVVNEWGRPSDVLSMAFMALGTTGTTSDYAEVEKVLL</sequence>
<dbReference type="EMBL" id="JADOUA010000001">
    <property type="protein sequence ID" value="MBG6092807.1"/>
    <property type="molecule type" value="Genomic_DNA"/>
</dbReference>